<keyword evidence="3" id="KW-0813">Transport</keyword>
<dbReference type="EMBL" id="LAZR01023625">
    <property type="protein sequence ID" value="KKL77873.1"/>
    <property type="molecule type" value="Genomic_DNA"/>
</dbReference>
<gene>
    <name evidence="11" type="ORF">LCGC14_2030540</name>
</gene>
<name>A0A0F9EUV0_9ZZZZ</name>
<dbReference type="GO" id="GO:0017038">
    <property type="term" value="P:protein import"/>
    <property type="evidence" value="ECO:0007669"/>
    <property type="project" value="TreeGrafter"/>
</dbReference>
<evidence type="ECO:0000256" key="2">
    <source>
        <dbReference type="ARBA" id="ARBA00010442"/>
    </source>
</evidence>
<evidence type="ECO:0000313" key="11">
    <source>
        <dbReference type="EMBL" id="KKL77873.1"/>
    </source>
</evidence>
<dbReference type="GO" id="GO:0005886">
    <property type="term" value="C:plasma membrane"/>
    <property type="evidence" value="ECO:0007669"/>
    <property type="project" value="UniProtKB-SubCell"/>
</dbReference>
<keyword evidence="5 9" id="KW-0812">Transmembrane</keyword>
<evidence type="ECO:0000256" key="4">
    <source>
        <dbReference type="ARBA" id="ARBA00022475"/>
    </source>
</evidence>
<comment type="caution">
    <text evidence="11">The sequence shown here is derived from an EMBL/GenBank/DDBJ whole genome shotgun (WGS) entry which is preliminary data.</text>
</comment>
<dbReference type="PANTHER" id="PTHR30625:SF15">
    <property type="entry name" value="BIOPOLYMER TRANSPORT PROTEIN EXBB"/>
    <property type="match status" value="1"/>
</dbReference>
<feature type="transmembrane region" description="Helical" evidence="9">
    <location>
        <begin position="7"/>
        <end position="26"/>
    </location>
</feature>
<reference evidence="11" key="1">
    <citation type="journal article" date="2015" name="Nature">
        <title>Complex archaea that bridge the gap between prokaryotes and eukaryotes.</title>
        <authorList>
            <person name="Spang A."/>
            <person name="Saw J.H."/>
            <person name="Jorgensen S.L."/>
            <person name="Zaremba-Niedzwiedzka K."/>
            <person name="Martijn J."/>
            <person name="Lind A.E."/>
            <person name="van Eijk R."/>
            <person name="Schleper C."/>
            <person name="Guy L."/>
            <person name="Ettema T.J."/>
        </authorList>
    </citation>
    <scope>NUCLEOTIDE SEQUENCE</scope>
</reference>
<comment type="subcellular location">
    <subcellularLocation>
        <location evidence="1">Cell membrane</location>
        <topology evidence="1">Multi-pass membrane protein</topology>
    </subcellularLocation>
</comment>
<keyword evidence="6" id="KW-0653">Protein transport</keyword>
<comment type="similarity">
    <text evidence="2">Belongs to the ExbB/TolQ family.</text>
</comment>
<feature type="transmembrane region" description="Helical" evidence="9">
    <location>
        <begin position="155"/>
        <end position="176"/>
    </location>
</feature>
<evidence type="ECO:0000256" key="5">
    <source>
        <dbReference type="ARBA" id="ARBA00022692"/>
    </source>
</evidence>
<organism evidence="11">
    <name type="scientific">marine sediment metagenome</name>
    <dbReference type="NCBI Taxonomy" id="412755"/>
    <lineage>
        <taxon>unclassified sequences</taxon>
        <taxon>metagenomes</taxon>
        <taxon>ecological metagenomes</taxon>
    </lineage>
</organism>
<keyword evidence="8 9" id="KW-0472">Membrane</keyword>
<dbReference type="InterPro" id="IPR050790">
    <property type="entry name" value="ExbB/TolQ_transport"/>
</dbReference>
<feature type="transmembrane region" description="Helical" evidence="9">
    <location>
        <begin position="46"/>
        <end position="73"/>
    </location>
</feature>
<evidence type="ECO:0000256" key="6">
    <source>
        <dbReference type="ARBA" id="ARBA00022927"/>
    </source>
</evidence>
<evidence type="ECO:0000256" key="9">
    <source>
        <dbReference type="SAM" id="Phobius"/>
    </source>
</evidence>
<accession>A0A0F9EUV0</accession>
<feature type="transmembrane region" description="Helical" evidence="9">
    <location>
        <begin position="188"/>
        <end position="212"/>
    </location>
</feature>
<evidence type="ECO:0000259" key="10">
    <source>
        <dbReference type="Pfam" id="PF01618"/>
    </source>
</evidence>
<evidence type="ECO:0000256" key="8">
    <source>
        <dbReference type="ARBA" id="ARBA00023136"/>
    </source>
</evidence>
<dbReference type="PANTHER" id="PTHR30625">
    <property type="entry name" value="PROTEIN TOLQ"/>
    <property type="match status" value="1"/>
</dbReference>
<sequence>MRRIKNFKLLAIFFTLSNLFIFPIFSEENTNILKETFTTTLDVKEIFSASPVIYATLIVLSVAAVSVWMYCLFTFREKNNMSTQVIKDVKTYLLNKEFEKAINYCNCHGHLFASIISSALCVRSHGPQFVAQTMKSEGQRFTTKFWQKIGLLNDIVIIAPMLGLLGTVIGMFYAFYDINRSIDTISSLFDGLGIAIGTTVAGLIVAIIAMIFHATLKYRLVKMLNAVENEAFGLCHLINPKNKRKGDEL</sequence>
<protein>
    <recommendedName>
        <fullName evidence="10">MotA/TolQ/ExbB proton channel domain-containing protein</fullName>
    </recommendedName>
</protein>
<keyword evidence="7 9" id="KW-1133">Transmembrane helix</keyword>
<feature type="domain" description="MotA/TolQ/ExbB proton channel" evidence="10">
    <location>
        <begin position="111"/>
        <end position="228"/>
    </location>
</feature>
<keyword evidence="4" id="KW-1003">Cell membrane</keyword>
<proteinExistence type="inferred from homology"/>
<evidence type="ECO:0000256" key="7">
    <source>
        <dbReference type="ARBA" id="ARBA00022989"/>
    </source>
</evidence>
<dbReference type="AlphaFoldDB" id="A0A0F9EUV0"/>
<evidence type="ECO:0000256" key="1">
    <source>
        <dbReference type="ARBA" id="ARBA00004651"/>
    </source>
</evidence>
<evidence type="ECO:0000256" key="3">
    <source>
        <dbReference type="ARBA" id="ARBA00022448"/>
    </source>
</evidence>
<dbReference type="InterPro" id="IPR002898">
    <property type="entry name" value="MotA_ExbB_proton_chnl"/>
</dbReference>
<dbReference type="Pfam" id="PF01618">
    <property type="entry name" value="MotA_ExbB"/>
    <property type="match status" value="1"/>
</dbReference>